<proteinExistence type="predicted"/>
<comment type="caution">
    <text evidence="1">The sequence shown here is derived from an EMBL/GenBank/DDBJ whole genome shotgun (WGS) entry which is preliminary data.</text>
</comment>
<dbReference type="Gene3D" id="2.60.120.10">
    <property type="entry name" value="Jelly Rolls"/>
    <property type="match status" value="1"/>
</dbReference>
<name>A0A0F9MEV7_9ZZZZ</name>
<dbReference type="AlphaFoldDB" id="A0A0F9MEV7"/>
<dbReference type="EMBL" id="LAZR01010304">
    <property type="protein sequence ID" value="KKM67692.1"/>
    <property type="molecule type" value="Genomic_DNA"/>
</dbReference>
<organism evidence="1">
    <name type="scientific">marine sediment metagenome</name>
    <dbReference type="NCBI Taxonomy" id="412755"/>
    <lineage>
        <taxon>unclassified sequences</taxon>
        <taxon>metagenomes</taxon>
        <taxon>ecological metagenomes</taxon>
    </lineage>
</organism>
<reference evidence="1" key="1">
    <citation type="journal article" date="2015" name="Nature">
        <title>Complex archaea that bridge the gap between prokaryotes and eukaryotes.</title>
        <authorList>
            <person name="Spang A."/>
            <person name="Saw J.H."/>
            <person name="Jorgensen S.L."/>
            <person name="Zaremba-Niedzwiedzka K."/>
            <person name="Martijn J."/>
            <person name="Lind A.E."/>
            <person name="van Eijk R."/>
            <person name="Schleper C."/>
            <person name="Guy L."/>
            <person name="Ettema T.J."/>
        </authorList>
    </citation>
    <scope>NUCLEOTIDE SEQUENCE</scope>
</reference>
<dbReference type="InterPro" id="IPR014710">
    <property type="entry name" value="RmlC-like_jellyroll"/>
</dbReference>
<gene>
    <name evidence="1" type="ORF">LCGC14_1468560</name>
</gene>
<sequence>MHKTKTVDYIILLEGELTLLMEEGEVDLKPFDVVI</sequence>
<evidence type="ECO:0000313" key="1">
    <source>
        <dbReference type="EMBL" id="KKM67692.1"/>
    </source>
</evidence>
<protein>
    <submittedName>
        <fullName evidence="1">Uncharacterized protein</fullName>
    </submittedName>
</protein>
<accession>A0A0F9MEV7</accession>